<accession>A0A2K8KHY8</accession>
<evidence type="ECO:0000313" key="2">
    <source>
        <dbReference type="Proteomes" id="UP000231179"/>
    </source>
</evidence>
<reference evidence="1 2" key="1">
    <citation type="submission" date="2017-11" db="EMBL/GenBank/DDBJ databases">
        <title>Complete genome sequence of Spiroplasma clarkii CN-5 (DSM 19994).</title>
        <authorList>
            <person name="Tsai Y.-M."/>
            <person name="Chang A."/>
            <person name="Lo W.-S."/>
            <person name="Kuo C.-H."/>
        </authorList>
    </citation>
    <scope>NUCLEOTIDE SEQUENCE [LARGE SCALE GENOMIC DNA]</scope>
    <source>
        <strain evidence="1 2">CN-5</strain>
    </source>
</reference>
<organism evidence="1 2">
    <name type="scientific">Spiroplasma clarkii</name>
    <dbReference type="NCBI Taxonomy" id="2139"/>
    <lineage>
        <taxon>Bacteria</taxon>
        <taxon>Bacillati</taxon>
        <taxon>Mycoplasmatota</taxon>
        <taxon>Mollicutes</taxon>
        <taxon>Entomoplasmatales</taxon>
        <taxon>Spiroplasmataceae</taxon>
        <taxon>Spiroplasma</taxon>
    </lineage>
</organism>
<dbReference type="Proteomes" id="UP000231179">
    <property type="component" value="Chromosome"/>
</dbReference>
<proteinExistence type="predicted"/>
<keyword evidence="2" id="KW-1185">Reference proteome</keyword>
<evidence type="ECO:0000313" key="1">
    <source>
        <dbReference type="EMBL" id="ATX71300.1"/>
    </source>
</evidence>
<protein>
    <submittedName>
        <fullName evidence="1">Uncharacterized protein</fullName>
    </submittedName>
</protein>
<sequence length="416" mass="47489">MADKIKILKINRQDQDEINAVTDKKHFSPIAEPWFEEETETSLTMDFDETQVFDLAKKKTLNNEPKITLIQNANSHFLKYGEDFEFNLNRADLDVKQFASIKVLDGQNIKQQSKLPENILNLRMNSYAKEQSQKDELLDKINNEPNCEVHLKNYVLTKQNSGLAKERIDEIRQSLIGNTPVSENLIKPAPTKNFKVEEASTIKPVSEFENSATLEAIPTLAPTPSIKPKAVANEQTTNTGDIKDIFSNFEKKISNNPKKGQTQTHEVDLLNTTTTDTLQVQPKPISEELFQKIETELSSELANKNKSTNDNFKSQTSHRLNTSFLDYTVSDKTDDMEREVAKRTKSKKKQRFESSGETTVMLNNIVSAAEKNQKKAKKAFDFSDYEAWFGESKEIDKLGKLTKKDKKRMLKKQKGK</sequence>
<dbReference type="EMBL" id="CP024870">
    <property type="protein sequence ID" value="ATX71300.1"/>
    <property type="molecule type" value="Genomic_DNA"/>
</dbReference>
<dbReference type="AlphaFoldDB" id="A0A2K8KHY8"/>
<gene>
    <name evidence="1" type="ORF">SCLAR_v1c09980</name>
</gene>
<dbReference type="RefSeq" id="WP_100254838.1">
    <property type="nucleotide sequence ID" value="NZ_CP024870.1"/>
</dbReference>
<name>A0A2K8KHY8_9MOLU</name>